<reference evidence="3 4" key="1">
    <citation type="submission" date="2019-03" db="EMBL/GenBank/DDBJ databases">
        <title>An improved genome assembly of the fluke Schistosoma japonicum.</title>
        <authorList>
            <person name="Hu W."/>
            <person name="Luo F."/>
            <person name="Yin M."/>
            <person name="Mo X."/>
            <person name="Sun C."/>
            <person name="Wu Q."/>
            <person name="Zhu B."/>
            <person name="Xiang M."/>
            <person name="Wang J."/>
            <person name="Wang Y."/>
            <person name="Zhang T."/>
            <person name="Xu B."/>
            <person name="Zheng H."/>
            <person name="Feng Z."/>
        </authorList>
    </citation>
    <scope>NUCLEOTIDE SEQUENCE [LARGE SCALE GENOMIC DNA]</scope>
    <source>
        <strain evidence="3">HuSjv2</strain>
        <tissue evidence="3">Worms</tissue>
    </source>
</reference>
<dbReference type="OrthoDB" id="5969272at2759"/>
<evidence type="ECO:0000259" key="2">
    <source>
        <dbReference type="PROSITE" id="PS50835"/>
    </source>
</evidence>
<accession>A0A4Z2DKF7</accession>
<feature type="domain" description="Ig-like" evidence="2">
    <location>
        <begin position="174"/>
        <end position="277"/>
    </location>
</feature>
<evidence type="ECO:0000256" key="1">
    <source>
        <dbReference type="SAM" id="Phobius"/>
    </source>
</evidence>
<dbReference type="AlphaFoldDB" id="A0A4Z2DKF7"/>
<dbReference type="SUPFAM" id="SSF48726">
    <property type="entry name" value="Immunoglobulin"/>
    <property type="match status" value="1"/>
</dbReference>
<dbReference type="InterPro" id="IPR036179">
    <property type="entry name" value="Ig-like_dom_sf"/>
</dbReference>
<dbReference type="PROSITE" id="PS50835">
    <property type="entry name" value="IG_LIKE"/>
    <property type="match status" value="1"/>
</dbReference>
<evidence type="ECO:0000313" key="3">
    <source>
        <dbReference type="EMBL" id="TNN16985.1"/>
    </source>
</evidence>
<protein>
    <submittedName>
        <fullName evidence="3">Immunoglobulin domain-containing-like protein isoform 1</fullName>
    </submittedName>
</protein>
<evidence type="ECO:0000313" key="4">
    <source>
        <dbReference type="Proteomes" id="UP000311919"/>
    </source>
</evidence>
<dbReference type="EMBL" id="SKCS01000100">
    <property type="protein sequence ID" value="TNN16985.1"/>
    <property type="molecule type" value="Genomic_DNA"/>
</dbReference>
<feature type="non-terminal residue" evidence="3">
    <location>
        <position position="1"/>
    </location>
</feature>
<keyword evidence="1" id="KW-0472">Membrane</keyword>
<sequence>SPLTSSSNLKIITTEIGKQVTLNCNNNELQTTNVTNELNIPLPKSPSRDEWNKWNMNKMINNTKYPIENQYDKRIINYSSVTNQWIHNGQFITMNEVKNNYHLDDGILKILKVTKSHTGIYQYMKSNQVSDVNSIVNDNDESISCKFHIQLDHENTIHNVTNDQVNTIFEYTLEGLTGHLNCNLSTLLLTEEYQNTNGYNEYQWSILWYRSVTSNEPLNIESINKASGGIKYIISNVNEYTQILSIVNPKKVTDDGQYICRVYNTTTGKLLGEQRFQLIIESNNDDEMHKNKMKHELLIKKQNRNELPKKSNNNNEKLPLKQSIHHEKPQIKVSQPIIKRLANFTMAIHMKWIVYNSPIEKLHYQLGIKQLGQNRHIRSLIIPSNQYIHSENQSNLEQFSILPNIYENSSIIIDSRDLFQPKHTYCLRVLVLEHQLWSPWTEPVNFNNMLDTTLQIISLGVNNASCLYVEWIYIQSRNSSFTSDMTDIKDMKFMIIYRNLSGNPSERKSLLELWTELVLHNNEKEFPVDLSKVNKLGDLHIRQIIGDSSMKGHLIDGLPPNTTYAVSIYIEVTKMSQYQQQQQQKYFTRLSNEAVQRTLPNVISSSIDENNHITENPPKEKINKPEDLFIQSKSYLKSKMIKQIDNQDDLSSKLAITYQHESYVLIVILGSLAGVLFIIFIALITFCIWYRLRLKSQYPREYFRAFSPTQLNETSKQRTITEWENFQSHPAPTTDNHQTFPRTASNLHLQPLGDQQTMITDMNSFSTLQHPTNWIHQSQVPGNGQYRKSMFIDDTNKTYWPIINSNEAKLAFIRNQNHDNVINNSILPHIYKDYLLKPTNHGTNMQSLENNEVGNSHLGSLEGIFQGVIIGEQFNNTNRLSNKDAQLTNDQSMIYVSYIWKNSIQHYHQQYRLIIQELIEVY</sequence>
<organism evidence="3 4">
    <name type="scientific">Schistosoma japonicum</name>
    <name type="common">Blood fluke</name>
    <dbReference type="NCBI Taxonomy" id="6182"/>
    <lineage>
        <taxon>Eukaryota</taxon>
        <taxon>Metazoa</taxon>
        <taxon>Spiralia</taxon>
        <taxon>Lophotrochozoa</taxon>
        <taxon>Platyhelminthes</taxon>
        <taxon>Trematoda</taxon>
        <taxon>Digenea</taxon>
        <taxon>Strigeidida</taxon>
        <taxon>Schistosomatoidea</taxon>
        <taxon>Schistosomatidae</taxon>
        <taxon>Schistosoma</taxon>
    </lineage>
</organism>
<keyword evidence="4" id="KW-1185">Reference proteome</keyword>
<dbReference type="InterPro" id="IPR007110">
    <property type="entry name" value="Ig-like_dom"/>
</dbReference>
<keyword evidence="1" id="KW-0812">Transmembrane</keyword>
<keyword evidence="1" id="KW-1133">Transmembrane helix</keyword>
<name>A0A4Z2DKF7_SCHJA</name>
<proteinExistence type="predicted"/>
<comment type="caution">
    <text evidence="3">The sequence shown here is derived from an EMBL/GenBank/DDBJ whole genome shotgun (WGS) entry which is preliminary data.</text>
</comment>
<feature type="transmembrane region" description="Helical" evidence="1">
    <location>
        <begin position="663"/>
        <end position="690"/>
    </location>
</feature>
<dbReference type="Proteomes" id="UP000311919">
    <property type="component" value="Unassembled WGS sequence"/>
</dbReference>
<gene>
    <name evidence="3" type="ORF">EWB00_000017</name>
</gene>